<sequence>EGEAVEEAAEPETEAAEPDEAEEHDSESVDDAGEGEPTEPDAPKSSEKESEASEEEPQAGQAAADGTPQDGSAVEAEEAEAEEAGAESKDAVAAPVGEALAAMSAPTPAEAPQSDETFGSVDDQPGAATDEAEADEADESEADEADAAGAASGDDAAQSEPANGEDSPEGAAEGEPAVDEDENAQSEPEPADGESTDSEPEDETDETAEESASVDEEASQDGSAVEAEEAEAEEAGAESKDAVAAPVGEALAAMSAPTPAEALQPDEIPAPAGDEPAADEAARTAGASDSSGSSDGAAPEAAADSTSARAKAAFAKAKAALTELLHGRGPGRGMMACIIGLGLLVLIWGGAAVATTQHIFAGSTVSGVDVGDMSPAEARQAVDDQVGAALTYPVILTVNDSTDTLVPADSGVAVDADASVDRLVGPTLNPVTLIKRLSGSDVDAVTTVDTEALTAALNERLDTLATGTADAVVTLDGTTPVVTPGATGTGLDVDASVKSLSADWPLGQEAIALASGTAKPAITDEDAQTFVDSVLTPLLADDLTITAVGTSAEKNATGKQLVLSPEQIASLTTISTADGELSAVLDSQRLHDDLIAAMGPIETQAVNAGWTIDGSATGAAGAKPQYVAPSSGEGIDMAALTQQLIDTGTTKSASADRTVAIPMTTTEPDTTTPEADWGITEVTGEFATPFNSEPGRDQNLIRGAEQMNGQVVMSGQTFSVEEALGPVDYEHGFTDAGVISNGQHVDALGGGLSQIGTTMFNVGFEAGMDDVEHHPHSYYFDRYPAGREATLWTGQKDVKFTNSTPYAALIQAWVADGQVHTRIWSTHYYDVSITSSERYNYRPVQTLTRPAGSGCQSYYGGNPGFDITVTRTRTASDKTVPDDVLTTTYDADNNIECTGSAKPSQSLQPGSSTTDQGRSSWEAAPQPIGEADTPAAGGVAAQPQPAQPQDATGAEENLPRAPEGSSDGGSPAGTP</sequence>
<dbReference type="PANTHER" id="PTHR35788:SF1">
    <property type="entry name" value="EXPORTED PROTEIN"/>
    <property type="match status" value="1"/>
</dbReference>
<feature type="compositionally biased region" description="Low complexity" evidence="1">
    <location>
        <begin position="934"/>
        <end position="954"/>
    </location>
</feature>
<proteinExistence type="predicted"/>
<feature type="compositionally biased region" description="Low complexity" evidence="1">
    <location>
        <begin position="242"/>
        <end position="253"/>
    </location>
</feature>
<protein>
    <submittedName>
        <fullName evidence="3">VanW-like protein</fullName>
    </submittedName>
</protein>
<dbReference type="RefSeq" id="WP_008731766.1">
    <property type="nucleotide sequence ID" value="NZ_AKFT01000118.1"/>
</dbReference>
<dbReference type="Pfam" id="PF04294">
    <property type="entry name" value="VanW"/>
    <property type="match status" value="1"/>
</dbReference>
<feature type="compositionally biased region" description="Acidic residues" evidence="1">
    <location>
        <begin position="130"/>
        <end position="146"/>
    </location>
</feature>
<feature type="compositionally biased region" description="Low complexity" evidence="1">
    <location>
        <begin position="283"/>
        <end position="304"/>
    </location>
</feature>
<dbReference type="Proteomes" id="UP000002941">
    <property type="component" value="Unassembled WGS sequence"/>
</dbReference>
<evidence type="ECO:0000259" key="2">
    <source>
        <dbReference type="Pfam" id="PF12229"/>
    </source>
</evidence>
<feature type="compositionally biased region" description="Low complexity" evidence="1">
    <location>
        <begin position="265"/>
        <end position="275"/>
    </location>
</feature>
<dbReference type="EMBL" id="AKFT01000118">
    <property type="protein sequence ID" value="EJF43767.1"/>
    <property type="molecule type" value="Genomic_DNA"/>
</dbReference>
<reference evidence="3 4" key="1">
    <citation type="submission" date="2012-05" db="EMBL/GenBank/DDBJ databases">
        <authorList>
            <person name="Harkins D.M."/>
            <person name="Madupu R."/>
            <person name="Durkin A.S."/>
            <person name="Torralba M."/>
            <person name="Methe B."/>
            <person name="Sutton G.G."/>
            <person name="Nelson K.E."/>
        </authorList>
    </citation>
    <scope>NUCLEOTIDE SEQUENCE [LARGE SCALE GENOMIC DNA]</scope>
    <source>
        <strain evidence="3 4">F0489</strain>
    </source>
</reference>
<dbReference type="InterPro" id="IPR052913">
    <property type="entry name" value="Glycopeptide_resist_protein"/>
</dbReference>
<feature type="compositionally biased region" description="Low complexity" evidence="1">
    <location>
        <begin position="147"/>
        <end position="160"/>
    </location>
</feature>
<keyword evidence="4" id="KW-1185">Reference proteome</keyword>
<gene>
    <name evidence="3" type="ORF">HMPREF1318_0416</name>
</gene>
<feature type="compositionally biased region" description="Acidic residues" evidence="1">
    <location>
        <begin position="226"/>
        <end position="236"/>
    </location>
</feature>
<feature type="compositionally biased region" description="Low complexity" evidence="1">
    <location>
        <begin position="91"/>
        <end position="102"/>
    </location>
</feature>
<name>J0NGG0_9ACTO</name>
<dbReference type="eggNOG" id="COG2720">
    <property type="taxonomic scope" value="Bacteria"/>
</dbReference>
<feature type="non-terminal residue" evidence="3">
    <location>
        <position position="1"/>
    </location>
</feature>
<feature type="compositionally biased region" description="Acidic residues" evidence="1">
    <location>
        <begin position="176"/>
        <end position="219"/>
    </location>
</feature>
<dbReference type="PATRIC" id="fig|1125718.3.peg.1576"/>
<dbReference type="Pfam" id="PF12229">
    <property type="entry name" value="PG_binding_4"/>
    <property type="match status" value="1"/>
</dbReference>
<feature type="region of interest" description="Disordered" evidence="1">
    <location>
        <begin position="893"/>
        <end position="975"/>
    </location>
</feature>
<feature type="compositionally biased region" description="Gly residues" evidence="1">
    <location>
        <begin position="966"/>
        <end position="975"/>
    </location>
</feature>
<dbReference type="PANTHER" id="PTHR35788">
    <property type="entry name" value="EXPORTED PROTEIN-RELATED"/>
    <property type="match status" value="1"/>
</dbReference>
<evidence type="ECO:0000313" key="4">
    <source>
        <dbReference type="Proteomes" id="UP000002941"/>
    </source>
</evidence>
<evidence type="ECO:0000313" key="3">
    <source>
        <dbReference type="EMBL" id="EJF43767.1"/>
    </source>
</evidence>
<dbReference type="InterPro" id="IPR007391">
    <property type="entry name" value="Vancomycin_resist_VanW"/>
</dbReference>
<evidence type="ECO:0000256" key="1">
    <source>
        <dbReference type="SAM" id="MobiDB-lite"/>
    </source>
</evidence>
<feature type="domain" description="YoaR-like putative peptidoglycan binding" evidence="2">
    <location>
        <begin position="432"/>
        <end position="502"/>
    </location>
</feature>
<feature type="compositionally biased region" description="Acidic residues" evidence="1">
    <location>
        <begin position="1"/>
        <end position="39"/>
    </location>
</feature>
<dbReference type="AlphaFoldDB" id="J0NGG0"/>
<feature type="compositionally biased region" description="Polar residues" evidence="1">
    <location>
        <begin position="893"/>
        <end position="919"/>
    </location>
</feature>
<dbReference type="InterPro" id="IPR022029">
    <property type="entry name" value="YoaR-like_PG-bd"/>
</dbReference>
<feature type="compositionally biased region" description="Basic and acidic residues" evidence="1">
    <location>
        <begin position="41"/>
        <end position="51"/>
    </location>
</feature>
<feature type="compositionally biased region" description="Acidic residues" evidence="1">
    <location>
        <begin position="75"/>
        <end position="85"/>
    </location>
</feature>
<comment type="caution">
    <text evidence="3">The sequence shown here is derived from an EMBL/GenBank/DDBJ whole genome shotgun (WGS) entry which is preliminary data.</text>
</comment>
<feature type="region of interest" description="Disordered" evidence="1">
    <location>
        <begin position="1"/>
        <end position="304"/>
    </location>
</feature>
<accession>J0NGG0</accession>
<organism evidence="3 4">
    <name type="scientific">Actinomyces massiliensis F0489</name>
    <dbReference type="NCBI Taxonomy" id="1125718"/>
    <lineage>
        <taxon>Bacteria</taxon>
        <taxon>Bacillati</taxon>
        <taxon>Actinomycetota</taxon>
        <taxon>Actinomycetes</taxon>
        <taxon>Actinomycetales</taxon>
        <taxon>Actinomycetaceae</taxon>
        <taxon>Actinomyces</taxon>
    </lineage>
</organism>